<keyword evidence="6" id="KW-1185">Reference proteome</keyword>
<keyword evidence="3" id="KW-0560">Oxidoreductase</keyword>
<evidence type="ECO:0000256" key="1">
    <source>
        <dbReference type="ARBA" id="ARBA00006484"/>
    </source>
</evidence>
<organism evidence="5 6">
    <name type="scientific">Marasmiellus scandens</name>
    <dbReference type="NCBI Taxonomy" id="2682957"/>
    <lineage>
        <taxon>Eukaryota</taxon>
        <taxon>Fungi</taxon>
        <taxon>Dikarya</taxon>
        <taxon>Basidiomycota</taxon>
        <taxon>Agaricomycotina</taxon>
        <taxon>Agaricomycetes</taxon>
        <taxon>Agaricomycetidae</taxon>
        <taxon>Agaricales</taxon>
        <taxon>Marasmiineae</taxon>
        <taxon>Omphalotaceae</taxon>
        <taxon>Marasmiellus</taxon>
    </lineage>
</organism>
<proteinExistence type="inferred from homology"/>
<dbReference type="InterPro" id="IPR002347">
    <property type="entry name" value="SDR_fam"/>
</dbReference>
<dbReference type="InterPro" id="IPR020904">
    <property type="entry name" value="Sc_DH/Rdtase_CS"/>
</dbReference>
<dbReference type="PROSITE" id="PS00061">
    <property type="entry name" value="ADH_SHORT"/>
    <property type="match status" value="1"/>
</dbReference>
<sequence length="284" mass="31138">METPQPRVWLVTGASSGFGRAVAEVALRNNEIVSVAIRNPETVSDLRKYGPDRLLVSTCNVANAEQIENVFSATRNKFGHIDVVLHSAGYAILSEIEGTPEQTARDLFDVNFWGTANVGKEAVKTFREQGSGGRLLNLSSVSGQMGLAALGYYSASKHAIEGLTEALAKEMVPSWNIKISILELGAFKTNSHRNCPVLPALDVYQTPEASSFQLRSQWDEGNFITGDVLKAAEKIFQFTKLENPPLRWQIGKGAINAIRAQLESILEESKRLESWSEDLDLDGT</sequence>
<dbReference type="PRINTS" id="PR00080">
    <property type="entry name" value="SDRFAMILY"/>
</dbReference>
<dbReference type="PANTHER" id="PTHR43976">
    <property type="entry name" value="SHORT CHAIN DEHYDROGENASE"/>
    <property type="match status" value="1"/>
</dbReference>
<name>A0ABR1K311_9AGAR</name>
<evidence type="ECO:0000313" key="5">
    <source>
        <dbReference type="EMBL" id="KAK7471294.1"/>
    </source>
</evidence>
<evidence type="ECO:0000313" key="6">
    <source>
        <dbReference type="Proteomes" id="UP001498398"/>
    </source>
</evidence>
<accession>A0ABR1K311</accession>
<dbReference type="PRINTS" id="PR00081">
    <property type="entry name" value="GDHRDH"/>
</dbReference>
<dbReference type="EMBL" id="JBANRG010000002">
    <property type="protein sequence ID" value="KAK7471294.1"/>
    <property type="molecule type" value="Genomic_DNA"/>
</dbReference>
<dbReference type="Proteomes" id="UP001498398">
    <property type="component" value="Unassembled WGS sequence"/>
</dbReference>
<keyword evidence="2" id="KW-0521">NADP</keyword>
<evidence type="ECO:0000256" key="2">
    <source>
        <dbReference type="ARBA" id="ARBA00022857"/>
    </source>
</evidence>
<gene>
    <name evidence="5" type="ORF">VKT23_002703</name>
</gene>
<dbReference type="SUPFAM" id="SSF51735">
    <property type="entry name" value="NAD(P)-binding Rossmann-fold domains"/>
    <property type="match status" value="1"/>
</dbReference>
<dbReference type="Gene3D" id="3.40.50.720">
    <property type="entry name" value="NAD(P)-binding Rossmann-like Domain"/>
    <property type="match status" value="1"/>
</dbReference>
<dbReference type="InterPro" id="IPR036291">
    <property type="entry name" value="NAD(P)-bd_dom_sf"/>
</dbReference>
<evidence type="ECO:0000256" key="4">
    <source>
        <dbReference type="RuleBase" id="RU000363"/>
    </source>
</evidence>
<comment type="similarity">
    <text evidence="1 4">Belongs to the short-chain dehydrogenases/reductases (SDR) family.</text>
</comment>
<dbReference type="InterPro" id="IPR051911">
    <property type="entry name" value="SDR_oxidoreductase"/>
</dbReference>
<protein>
    <recommendedName>
        <fullName evidence="7">NAD(P)-binding protein</fullName>
    </recommendedName>
</protein>
<evidence type="ECO:0008006" key="7">
    <source>
        <dbReference type="Google" id="ProtNLM"/>
    </source>
</evidence>
<comment type="caution">
    <text evidence="5">The sequence shown here is derived from an EMBL/GenBank/DDBJ whole genome shotgun (WGS) entry which is preliminary data.</text>
</comment>
<reference evidence="5 6" key="1">
    <citation type="submission" date="2024-01" db="EMBL/GenBank/DDBJ databases">
        <title>A draft genome for the cacao thread blight pathogen Marasmiellus scandens.</title>
        <authorList>
            <person name="Baruah I.K."/>
            <person name="Leung J."/>
            <person name="Bukari Y."/>
            <person name="Amoako-Attah I."/>
            <person name="Meinhardt L.W."/>
            <person name="Bailey B.A."/>
            <person name="Cohen S.P."/>
        </authorList>
    </citation>
    <scope>NUCLEOTIDE SEQUENCE [LARGE SCALE GENOMIC DNA]</scope>
    <source>
        <strain evidence="5 6">GH-19</strain>
    </source>
</reference>
<dbReference type="Pfam" id="PF00106">
    <property type="entry name" value="adh_short"/>
    <property type="match status" value="1"/>
</dbReference>
<dbReference type="PANTHER" id="PTHR43976:SF16">
    <property type="entry name" value="SHORT-CHAIN DEHYDROGENASE_REDUCTASE FAMILY PROTEIN"/>
    <property type="match status" value="1"/>
</dbReference>
<evidence type="ECO:0000256" key="3">
    <source>
        <dbReference type="ARBA" id="ARBA00023002"/>
    </source>
</evidence>